<proteinExistence type="predicted"/>
<name>X0XNG9_9ZZZZ</name>
<dbReference type="EMBL" id="BARS01056674">
    <property type="protein sequence ID" value="GAG44719.1"/>
    <property type="molecule type" value="Genomic_DNA"/>
</dbReference>
<accession>X0XNG9</accession>
<organism evidence="1">
    <name type="scientific">marine sediment metagenome</name>
    <dbReference type="NCBI Taxonomy" id="412755"/>
    <lineage>
        <taxon>unclassified sequences</taxon>
        <taxon>metagenomes</taxon>
        <taxon>ecological metagenomes</taxon>
    </lineage>
</organism>
<reference evidence="1" key="1">
    <citation type="journal article" date="2014" name="Front. Microbiol.">
        <title>High frequency of phylogenetically diverse reductive dehalogenase-homologous genes in deep subseafloor sedimentary metagenomes.</title>
        <authorList>
            <person name="Kawai M."/>
            <person name="Futagami T."/>
            <person name="Toyoda A."/>
            <person name="Takaki Y."/>
            <person name="Nishi S."/>
            <person name="Hori S."/>
            <person name="Arai W."/>
            <person name="Tsubouchi T."/>
            <person name="Morono Y."/>
            <person name="Uchiyama I."/>
            <person name="Ito T."/>
            <person name="Fujiyama A."/>
            <person name="Inagaki F."/>
            <person name="Takami H."/>
        </authorList>
    </citation>
    <scope>NUCLEOTIDE SEQUENCE</scope>
    <source>
        <strain evidence="1">Expedition CK06-06</strain>
    </source>
</reference>
<protein>
    <recommendedName>
        <fullName evidence="2">DUF4935 domain-containing protein</fullName>
    </recommendedName>
</protein>
<evidence type="ECO:0008006" key="2">
    <source>
        <dbReference type="Google" id="ProtNLM"/>
    </source>
</evidence>
<sequence>NKYEFPDAFILEGLTAWAEQNNQKIYVVSEDDGFVNYCSEKSNMLSIHQLRELLALFYHDYEPTADHLNTVIKQNYKDISNRIAKDFSQFGFILIDENGDVEDINVKQVEVLDHDIIRISSRETSIVAVAQVKYSAFISYDDYSYATYDREDDVYYNVEREEMEITR</sequence>
<feature type="non-terminal residue" evidence="1">
    <location>
        <position position="167"/>
    </location>
</feature>
<dbReference type="AlphaFoldDB" id="X0XNG9"/>
<feature type="non-terminal residue" evidence="1">
    <location>
        <position position="1"/>
    </location>
</feature>
<comment type="caution">
    <text evidence="1">The sequence shown here is derived from an EMBL/GenBank/DDBJ whole genome shotgun (WGS) entry which is preliminary data.</text>
</comment>
<gene>
    <name evidence="1" type="ORF">S01H1_83382</name>
</gene>
<evidence type="ECO:0000313" key="1">
    <source>
        <dbReference type="EMBL" id="GAG44719.1"/>
    </source>
</evidence>